<feature type="transmembrane region" description="Helical" evidence="6">
    <location>
        <begin position="413"/>
        <end position="429"/>
    </location>
</feature>
<dbReference type="GO" id="GO:0005886">
    <property type="term" value="C:plasma membrane"/>
    <property type="evidence" value="ECO:0007669"/>
    <property type="project" value="UniProtKB-SubCell"/>
</dbReference>
<dbReference type="InterPro" id="IPR050833">
    <property type="entry name" value="Poly_Biosynth_Transport"/>
</dbReference>
<sequence length="470" mass="53909">MKYFLKKLIGFSVGPVLGAVISFITVPITTFFISPSEFGKASMFSVIQSLIITFIYLGMDQSYTREYHSVKDKKMLFQNAILLPLSASAFLSILIFIFRKEVSYILFDNIKYTNISMLFSLLIVFSIFERFILLEIRMREKAVEYSIFSIFVKITILATTIVLLSLGERSFLTVVYSSIFGQILGDCVLFMRYKNLLSFQNFRINQVLVKRMIIFGVPLVIAASVNNLLNTSGRLFLRGYSSYHELGIYNAALKVANLLQILQTAFTSFWVPTAYRWNSENKELKMFSFVADALLLMMTLVFFIIIIFKEYIIILLSNNYSDSQFIIGLLSISPILYTISETTTLGIVFSRKSYLNIYVSLFSLIPNIILNYLLVPKFGTIGAGIAMASSYIIFCLSRTYFSVTNGFKIEYKKQIFNIFLFFFIAVLNTKSNTLVLLITILLFFVSILSQVSTIKKIIEIKKYPHNWDFN</sequence>
<feature type="transmembrane region" description="Helical" evidence="6">
    <location>
        <begin position="110"/>
        <end position="133"/>
    </location>
</feature>
<comment type="subcellular location">
    <subcellularLocation>
        <location evidence="1">Cell membrane</location>
        <topology evidence="1">Multi-pass membrane protein</topology>
    </subcellularLocation>
</comment>
<name>A0A376GSW3_ENTGA</name>
<keyword evidence="3 6" id="KW-0812">Transmembrane</keyword>
<dbReference type="PANTHER" id="PTHR30250">
    <property type="entry name" value="PST FAMILY PREDICTED COLANIC ACID TRANSPORTER"/>
    <property type="match status" value="1"/>
</dbReference>
<evidence type="ECO:0000256" key="2">
    <source>
        <dbReference type="ARBA" id="ARBA00022475"/>
    </source>
</evidence>
<evidence type="ECO:0000256" key="6">
    <source>
        <dbReference type="SAM" id="Phobius"/>
    </source>
</evidence>
<feature type="transmembrane region" description="Helical" evidence="6">
    <location>
        <begin position="293"/>
        <end position="314"/>
    </location>
</feature>
<keyword evidence="5 6" id="KW-0472">Membrane</keyword>
<protein>
    <submittedName>
        <fullName evidence="7">Polysaccharide biosynthesis protein</fullName>
    </submittedName>
</protein>
<feature type="transmembrane region" description="Helical" evidence="6">
    <location>
        <begin position="326"/>
        <end position="348"/>
    </location>
</feature>
<feature type="transmembrane region" description="Helical" evidence="6">
    <location>
        <begin position="435"/>
        <end position="454"/>
    </location>
</feature>
<feature type="transmembrane region" description="Helical" evidence="6">
    <location>
        <begin position="381"/>
        <end position="401"/>
    </location>
</feature>
<gene>
    <name evidence="7" type="ORF">NCTC12360_00044</name>
</gene>
<keyword evidence="2" id="KW-1003">Cell membrane</keyword>
<evidence type="ECO:0000256" key="4">
    <source>
        <dbReference type="ARBA" id="ARBA00022989"/>
    </source>
</evidence>
<evidence type="ECO:0000313" key="8">
    <source>
        <dbReference type="Proteomes" id="UP000254807"/>
    </source>
</evidence>
<feature type="transmembrane region" description="Helical" evidence="6">
    <location>
        <begin position="80"/>
        <end position="98"/>
    </location>
</feature>
<dbReference type="AlphaFoldDB" id="A0A376GSW3"/>
<evidence type="ECO:0000256" key="3">
    <source>
        <dbReference type="ARBA" id="ARBA00022692"/>
    </source>
</evidence>
<dbReference type="OrthoDB" id="6017905at2"/>
<reference evidence="7 8" key="1">
    <citation type="submission" date="2018-06" db="EMBL/GenBank/DDBJ databases">
        <authorList>
            <consortium name="Pathogen Informatics"/>
            <person name="Doyle S."/>
        </authorList>
    </citation>
    <scope>NUCLEOTIDE SEQUENCE [LARGE SCALE GENOMIC DNA]</scope>
    <source>
        <strain evidence="7 8">NCTC12360</strain>
    </source>
</reference>
<accession>A0A376GSW3</accession>
<feature type="transmembrane region" description="Helical" evidence="6">
    <location>
        <begin position="41"/>
        <end position="59"/>
    </location>
</feature>
<feature type="transmembrane region" description="Helical" evidence="6">
    <location>
        <begin position="171"/>
        <end position="191"/>
    </location>
</feature>
<keyword evidence="4 6" id="KW-1133">Transmembrane helix</keyword>
<evidence type="ECO:0000256" key="5">
    <source>
        <dbReference type="ARBA" id="ARBA00023136"/>
    </source>
</evidence>
<feature type="transmembrane region" description="Helical" evidence="6">
    <location>
        <begin position="212"/>
        <end position="229"/>
    </location>
</feature>
<dbReference type="InterPro" id="IPR002797">
    <property type="entry name" value="Polysacc_synth"/>
</dbReference>
<keyword evidence="8" id="KW-1185">Reference proteome</keyword>
<dbReference type="RefSeq" id="WP_060814132.1">
    <property type="nucleotide sequence ID" value="NZ_JBHULA010000019.1"/>
</dbReference>
<proteinExistence type="predicted"/>
<dbReference type="PANTHER" id="PTHR30250:SF11">
    <property type="entry name" value="O-ANTIGEN TRANSPORTER-RELATED"/>
    <property type="match status" value="1"/>
</dbReference>
<evidence type="ECO:0000256" key="1">
    <source>
        <dbReference type="ARBA" id="ARBA00004651"/>
    </source>
</evidence>
<dbReference type="Proteomes" id="UP000254807">
    <property type="component" value="Unassembled WGS sequence"/>
</dbReference>
<feature type="transmembrane region" description="Helical" evidence="6">
    <location>
        <begin position="355"/>
        <end position="375"/>
    </location>
</feature>
<feature type="transmembrane region" description="Helical" evidence="6">
    <location>
        <begin position="145"/>
        <end position="165"/>
    </location>
</feature>
<feature type="transmembrane region" description="Helical" evidence="6">
    <location>
        <begin position="249"/>
        <end position="272"/>
    </location>
</feature>
<feature type="transmembrane region" description="Helical" evidence="6">
    <location>
        <begin position="12"/>
        <end position="35"/>
    </location>
</feature>
<dbReference type="EMBL" id="UFYW01000001">
    <property type="protein sequence ID" value="STD81631.1"/>
    <property type="molecule type" value="Genomic_DNA"/>
</dbReference>
<dbReference type="Pfam" id="PF01943">
    <property type="entry name" value="Polysacc_synt"/>
    <property type="match status" value="1"/>
</dbReference>
<evidence type="ECO:0000313" key="7">
    <source>
        <dbReference type="EMBL" id="STD81631.1"/>
    </source>
</evidence>
<organism evidence="7 8">
    <name type="scientific">Enterococcus gallinarum</name>
    <dbReference type="NCBI Taxonomy" id="1353"/>
    <lineage>
        <taxon>Bacteria</taxon>
        <taxon>Bacillati</taxon>
        <taxon>Bacillota</taxon>
        <taxon>Bacilli</taxon>
        <taxon>Lactobacillales</taxon>
        <taxon>Enterococcaceae</taxon>
        <taxon>Enterococcus</taxon>
    </lineage>
</organism>